<evidence type="ECO:0000256" key="2">
    <source>
        <dbReference type="SAM" id="Phobius"/>
    </source>
</evidence>
<sequence length="201" mass="22634">MLNLFGQWHLPFVLWPLLFWSGQSVGGDMNRVLCVVIIVMLVACGVLSLGLNHYRDNAILTMTGVTPRTYKAQRDKKVSELKLANATITDMQQRQRDVAALDARYTKELADARAENETLRADVAAGRKRLRVNATCPGTVREATGTSSVDNATGPRLADTAERDYFILRERLMTMQKQLEGAQEYIRTQCTKLAFYYPEDT</sequence>
<reference evidence="3 4" key="1">
    <citation type="submission" date="2020-01" db="EMBL/GenBank/DDBJ databases">
        <title>Dynamics of blaIMP-6 dissemination in carbapenem resistant Enterobacteriacea isolated from regional surveillance in Osaka, Japan.</title>
        <authorList>
            <person name="Abe R."/>
            <person name="Akeda Y."/>
            <person name="Sugawara Y."/>
            <person name="Yamamoto N."/>
            <person name="Tomono K."/>
            <person name="Takeuchi D."/>
            <person name="Kawahara R."/>
            <person name="Hamada S."/>
        </authorList>
    </citation>
    <scope>NUCLEOTIDE SEQUENCE [LARGE SCALE GENOMIC DNA]</scope>
    <source>
        <strain evidence="3 4">E300</strain>
    </source>
</reference>
<gene>
    <name evidence="3" type="ORF">EIMP300_56560</name>
</gene>
<feature type="coiled-coil region" evidence="1">
    <location>
        <begin position="102"/>
        <end position="129"/>
    </location>
</feature>
<dbReference type="GO" id="GO:0044659">
    <property type="term" value="P:viral release from host cell by cytolysis"/>
    <property type="evidence" value="ECO:0007669"/>
    <property type="project" value="InterPro"/>
</dbReference>
<feature type="transmembrane region" description="Helical" evidence="2">
    <location>
        <begin position="32"/>
        <end position="51"/>
    </location>
</feature>
<accession>A0A8S0FW75</accession>
<keyword evidence="2" id="KW-1133">Transmembrane helix</keyword>
<evidence type="ECO:0000313" key="4">
    <source>
        <dbReference type="Proteomes" id="UP000467488"/>
    </source>
</evidence>
<dbReference type="Pfam" id="PF03245">
    <property type="entry name" value="Phage_lysis"/>
    <property type="match status" value="1"/>
</dbReference>
<keyword evidence="2" id="KW-0472">Membrane</keyword>
<dbReference type="Proteomes" id="UP000467488">
    <property type="component" value="Chromosome"/>
</dbReference>
<protein>
    <submittedName>
        <fullName evidence="3">Endopeptidase</fullName>
    </submittedName>
</protein>
<dbReference type="HAMAP" id="MF_04137">
    <property type="entry name" value="I_SPANIN_LAMBDA"/>
    <property type="match status" value="1"/>
</dbReference>
<dbReference type="InterPro" id="IPR004929">
    <property type="entry name" value="I-spanin"/>
</dbReference>
<keyword evidence="1" id="KW-0175">Coiled coil</keyword>
<keyword evidence="2" id="KW-0812">Transmembrane</keyword>
<evidence type="ECO:0000313" key="3">
    <source>
        <dbReference type="EMBL" id="BBU84256.1"/>
    </source>
</evidence>
<name>A0A8S0FW75_ECOLX</name>
<dbReference type="AlphaFoldDB" id="A0A8S0FW75"/>
<evidence type="ECO:0000256" key="1">
    <source>
        <dbReference type="SAM" id="Coils"/>
    </source>
</evidence>
<dbReference type="EMBL" id="AP022360">
    <property type="protein sequence ID" value="BBU84256.1"/>
    <property type="molecule type" value="Genomic_DNA"/>
</dbReference>
<organism evidence="3 4">
    <name type="scientific">Escherichia coli</name>
    <dbReference type="NCBI Taxonomy" id="562"/>
    <lineage>
        <taxon>Bacteria</taxon>
        <taxon>Pseudomonadati</taxon>
        <taxon>Pseudomonadota</taxon>
        <taxon>Gammaproteobacteria</taxon>
        <taxon>Enterobacterales</taxon>
        <taxon>Enterobacteriaceae</taxon>
        <taxon>Escherichia</taxon>
    </lineage>
</organism>
<proteinExistence type="inferred from homology"/>